<dbReference type="AlphaFoldDB" id="A0AAJ6Y5R4"/>
<organism evidence="2 3">
    <name type="scientific">Populus euphratica</name>
    <name type="common">Euphrates poplar</name>
    <dbReference type="NCBI Taxonomy" id="75702"/>
    <lineage>
        <taxon>Eukaryota</taxon>
        <taxon>Viridiplantae</taxon>
        <taxon>Streptophyta</taxon>
        <taxon>Embryophyta</taxon>
        <taxon>Tracheophyta</taxon>
        <taxon>Spermatophyta</taxon>
        <taxon>Magnoliopsida</taxon>
        <taxon>eudicotyledons</taxon>
        <taxon>Gunneridae</taxon>
        <taxon>Pentapetalae</taxon>
        <taxon>rosids</taxon>
        <taxon>fabids</taxon>
        <taxon>Malpighiales</taxon>
        <taxon>Salicaceae</taxon>
        <taxon>Saliceae</taxon>
        <taxon>Populus</taxon>
    </lineage>
</organism>
<dbReference type="GO" id="GO:0009626">
    <property type="term" value="P:plant-type hypersensitive response"/>
    <property type="evidence" value="ECO:0007669"/>
    <property type="project" value="TreeGrafter"/>
</dbReference>
<evidence type="ECO:0000259" key="1">
    <source>
        <dbReference type="PROSITE" id="PS51412"/>
    </source>
</evidence>
<keyword evidence="2" id="KW-1185">Reference proteome</keyword>
<gene>
    <name evidence="3" type="primary">LOC105138893</name>
</gene>
<feature type="domain" description="MACPF" evidence="1">
    <location>
        <begin position="6"/>
        <end position="335"/>
    </location>
</feature>
<dbReference type="PROSITE" id="PS51412">
    <property type="entry name" value="MACPF_2"/>
    <property type="match status" value="1"/>
</dbReference>
<proteinExistence type="predicted"/>
<dbReference type="PANTHER" id="PTHR33199:SF8">
    <property type="entry name" value="MACPF DOMAIN-CONTAINING PROTEIN NSL1"/>
    <property type="match status" value="1"/>
</dbReference>
<dbReference type="InterPro" id="IPR044663">
    <property type="entry name" value="CAD1/NSL1-like"/>
</dbReference>
<dbReference type="GeneID" id="105138893"/>
<dbReference type="GO" id="GO:0005886">
    <property type="term" value="C:plasma membrane"/>
    <property type="evidence" value="ECO:0007669"/>
    <property type="project" value="TreeGrafter"/>
</dbReference>
<dbReference type="KEGG" id="peu:105138893"/>
<dbReference type="GO" id="GO:2000031">
    <property type="term" value="P:regulation of salicylic acid mediated signaling pathway"/>
    <property type="evidence" value="ECO:0007669"/>
    <property type="project" value="InterPro"/>
</dbReference>
<dbReference type="InterPro" id="IPR020864">
    <property type="entry name" value="MACPF"/>
</dbReference>
<dbReference type="Proteomes" id="UP000694918">
    <property type="component" value="Unplaced"/>
</dbReference>
<protein>
    <submittedName>
        <fullName evidence="3">MACPF domain-containing protein NSL1-like</fullName>
    </submittedName>
</protein>
<dbReference type="PANTHER" id="PTHR33199">
    <property type="entry name" value="MACPF DOMAIN-CONTAINING PROTEIN CAD1"/>
    <property type="match status" value="1"/>
</dbReference>
<sequence length="608" mass="68080">MYVLMANNRLDAQAAAEKAVSVIGFGYDLTKDIRLSYCKPDLFGSRLIKLDLTRNKELVIPGGVVVQNVPHGIKCDKGERTRFLSDVLSFNQMSEKFNQELCLSGKIPSGLFNTMFNFRGSWQKDAASAKSLAFDGWFITLYNIELERSHITLSEKVKQEVPTTWDPVALAEFIEKYGTHIVVGVKMGGKDVIHMKQLQKSNLEPPEVQKLLKEYADKLFFGDVDPAGLPGKPKDEHVMSWDFNGVFAHSNRPPVITSIKNEDLTSICIRRGGVDVGQSHNQWLSTISQSPNVISMSLVPITSLLNGIRGNGFLNHAVNLYLRYKPPTEELHQFLEFQLPRQWAPVYGDLPLTLKRRKQATPSLRFTFMGPKLYVNITQVDSGNRPVTGIRLHLEGKRSDHLAIHLQHLSSLPNMLQLSDDRHESTHEPEDRDYFEPVLWSIFSHVCTAPVEYNGARIDDTASIVTMAWFEVKVVGMKKVLFLRLGFSMVASARLRRSEWVGSSALSRKSGVFSMLISTRFSAGLNPPEKPVKVNLNSAVFPGGPPLPSRAPKMSNFVDTMEMVRGPEDLPGYWVVTGAKLCVDGGRISIKVKYSLLAIISEESMMML</sequence>
<reference evidence="3" key="1">
    <citation type="submission" date="2025-08" db="UniProtKB">
        <authorList>
            <consortium name="RefSeq"/>
        </authorList>
    </citation>
    <scope>IDENTIFICATION</scope>
</reference>
<name>A0AAJ6Y5R4_POPEU</name>
<evidence type="ECO:0000313" key="2">
    <source>
        <dbReference type="Proteomes" id="UP000694918"/>
    </source>
</evidence>
<evidence type="ECO:0000313" key="3">
    <source>
        <dbReference type="RefSeq" id="XP_011043424.1"/>
    </source>
</evidence>
<dbReference type="RefSeq" id="XP_011043424.1">
    <property type="nucleotide sequence ID" value="XM_011045122.1"/>
</dbReference>
<accession>A0AAJ6Y5R4</accession>
<dbReference type="SMART" id="SM00457">
    <property type="entry name" value="MACPF"/>
    <property type="match status" value="1"/>
</dbReference>
<dbReference type="Pfam" id="PF01823">
    <property type="entry name" value="MACPF"/>
    <property type="match status" value="1"/>
</dbReference>